<dbReference type="PANTHER" id="PTHR12181:SF12">
    <property type="entry name" value="PHOSPHATIDATE PHOSPHATASE"/>
    <property type="match status" value="1"/>
</dbReference>
<dbReference type="AlphaFoldDB" id="A0AAJ7SFS1"/>
<feature type="compositionally biased region" description="Basic and acidic residues" evidence="6">
    <location>
        <begin position="283"/>
        <end position="292"/>
    </location>
</feature>
<dbReference type="GO" id="GO:0003713">
    <property type="term" value="F:transcription coactivator activity"/>
    <property type="evidence" value="ECO:0007669"/>
    <property type="project" value="TreeGrafter"/>
</dbReference>
<dbReference type="InterPro" id="IPR013209">
    <property type="entry name" value="LNS2"/>
</dbReference>
<dbReference type="InterPro" id="IPR026058">
    <property type="entry name" value="LIPIN"/>
</dbReference>
<comment type="similarity">
    <text evidence="3">Belongs to the lipin family.</text>
</comment>
<feature type="region of interest" description="Disordered" evidence="6">
    <location>
        <begin position="274"/>
        <end position="293"/>
    </location>
</feature>
<feature type="region of interest" description="Disordered" evidence="6">
    <location>
        <begin position="310"/>
        <end position="362"/>
    </location>
</feature>
<feature type="region of interest" description="Disordered" evidence="6">
    <location>
        <begin position="163"/>
        <end position="204"/>
    </location>
</feature>
<dbReference type="SMART" id="SM00775">
    <property type="entry name" value="LNS2"/>
    <property type="match status" value="1"/>
</dbReference>
<dbReference type="Pfam" id="PF04571">
    <property type="entry name" value="Lipin_N"/>
    <property type="match status" value="1"/>
</dbReference>
<evidence type="ECO:0000256" key="2">
    <source>
        <dbReference type="ARBA" id="ARBA00001946"/>
    </source>
</evidence>
<reference evidence="9" key="1">
    <citation type="submission" date="2025-08" db="UniProtKB">
        <authorList>
            <consortium name="RefSeq"/>
        </authorList>
    </citation>
    <scope>IDENTIFICATION</scope>
</reference>
<comment type="cofactor">
    <cofactor evidence="2">
        <name>Mg(2+)</name>
        <dbReference type="ChEBI" id="CHEBI:18420"/>
    </cofactor>
</comment>
<dbReference type="GeneID" id="100901315"/>
<evidence type="ECO:0000256" key="4">
    <source>
        <dbReference type="ARBA" id="ARBA00012638"/>
    </source>
</evidence>
<dbReference type="Proteomes" id="UP000694867">
    <property type="component" value="Unplaced"/>
</dbReference>
<dbReference type="GO" id="GO:0045944">
    <property type="term" value="P:positive regulation of transcription by RNA polymerase II"/>
    <property type="evidence" value="ECO:0007669"/>
    <property type="project" value="TreeGrafter"/>
</dbReference>
<dbReference type="GO" id="GO:0032869">
    <property type="term" value="P:cellular response to insulin stimulus"/>
    <property type="evidence" value="ECO:0007669"/>
    <property type="project" value="TreeGrafter"/>
</dbReference>
<name>A0AAJ7SFS1_9ACAR</name>
<dbReference type="Pfam" id="PF08235">
    <property type="entry name" value="LNS2"/>
    <property type="match status" value="1"/>
</dbReference>
<evidence type="ECO:0000313" key="8">
    <source>
        <dbReference type="Proteomes" id="UP000694867"/>
    </source>
</evidence>
<dbReference type="InterPro" id="IPR036412">
    <property type="entry name" value="HAD-like_sf"/>
</dbReference>
<feature type="region of interest" description="Disordered" evidence="6">
    <location>
        <begin position="798"/>
        <end position="818"/>
    </location>
</feature>
<dbReference type="Pfam" id="PF16876">
    <property type="entry name" value="Lipin_mid"/>
    <property type="match status" value="1"/>
</dbReference>
<evidence type="ECO:0000256" key="3">
    <source>
        <dbReference type="ARBA" id="ARBA00005476"/>
    </source>
</evidence>
<evidence type="ECO:0000256" key="5">
    <source>
        <dbReference type="ARBA" id="ARBA00022801"/>
    </source>
</evidence>
<dbReference type="KEGG" id="goe:100901315"/>
<dbReference type="InterPro" id="IPR031315">
    <property type="entry name" value="LNS2/PITP"/>
</dbReference>
<evidence type="ECO:0000256" key="6">
    <source>
        <dbReference type="SAM" id="MobiDB-lite"/>
    </source>
</evidence>
<protein>
    <recommendedName>
        <fullName evidence="4">phosphatidate phosphatase</fullName>
        <ecNumber evidence="4">3.1.3.4</ecNumber>
    </recommendedName>
</protein>
<feature type="domain" description="LNS2/PITP" evidence="7">
    <location>
        <begin position="629"/>
        <end position="785"/>
    </location>
</feature>
<dbReference type="GO" id="GO:0019432">
    <property type="term" value="P:triglyceride biosynthetic process"/>
    <property type="evidence" value="ECO:0007669"/>
    <property type="project" value="TreeGrafter"/>
</dbReference>
<proteinExistence type="inferred from homology"/>
<organism evidence="8 9">
    <name type="scientific">Galendromus occidentalis</name>
    <name type="common">western predatory mite</name>
    <dbReference type="NCBI Taxonomy" id="34638"/>
    <lineage>
        <taxon>Eukaryota</taxon>
        <taxon>Metazoa</taxon>
        <taxon>Ecdysozoa</taxon>
        <taxon>Arthropoda</taxon>
        <taxon>Chelicerata</taxon>
        <taxon>Arachnida</taxon>
        <taxon>Acari</taxon>
        <taxon>Parasitiformes</taxon>
        <taxon>Mesostigmata</taxon>
        <taxon>Gamasina</taxon>
        <taxon>Phytoseioidea</taxon>
        <taxon>Phytoseiidae</taxon>
        <taxon>Typhlodrominae</taxon>
        <taxon>Galendromus</taxon>
    </lineage>
</organism>
<feature type="compositionally biased region" description="Basic and acidic residues" evidence="6">
    <location>
        <begin position="163"/>
        <end position="174"/>
    </location>
</feature>
<gene>
    <name evidence="9" type="primary">LOC100901315</name>
</gene>
<dbReference type="SUPFAM" id="SSF56784">
    <property type="entry name" value="HAD-like"/>
    <property type="match status" value="1"/>
</dbReference>
<accession>A0AAJ7SFS1</accession>
<feature type="compositionally biased region" description="Polar residues" evidence="6">
    <location>
        <begin position="315"/>
        <end position="350"/>
    </location>
</feature>
<keyword evidence="8" id="KW-1185">Reference proteome</keyword>
<dbReference type="GO" id="GO:0008195">
    <property type="term" value="F:phosphatidate phosphatase activity"/>
    <property type="evidence" value="ECO:0007669"/>
    <property type="project" value="UniProtKB-EC"/>
</dbReference>
<evidence type="ECO:0000313" key="9">
    <source>
        <dbReference type="RefSeq" id="XP_028967943.1"/>
    </source>
</evidence>
<evidence type="ECO:0000259" key="7">
    <source>
        <dbReference type="SMART" id="SM00775"/>
    </source>
</evidence>
<keyword evidence="5" id="KW-0378">Hydrolase</keyword>
<dbReference type="GO" id="GO:0009062">
    <property type="term" value="P:fatty acid catabolic process"/>
    <property type="evidence" value="ECO:0007669"/>
    <property type="project" value="TreeGrafter"/>
</dbReference>
<feature type="region of interest" description="Disordered" evidence="6">
    <location>
        <begin position="382"/>
        <end position="404"/>
    </location>
</feature>
<comment type="catalytic activity">
    <reaction evidence="1">
        <text>a 1,2-diacyl-sn-glycero-3-phosphate + H2O = a 1,2-diacyl-sn-glycerol + phosphate</text>
        <dbReference type="Rhea" id="RHEA:27429"/>
        <dbReference type="ChEBI" id="CHEBI:15377"/>
        <dbReference type="ChEBI" id="CHEBI:17815"/>
        <dbReference type="ChEBI" id="CHEBI:43474"/>
        <dbReference type="ChEBI" id="CHEBI:58608"/>
        <dbReference type="EC" id="3.1.3.4"/>
    </reaction>
    <physiologicalReaction direction="left-to-right" evidence="1">
        <dbReference type="Rhea" id="RHEA:27430"/>
    </physiologicalReaction>
</comment>
<dbReference type="EC" id="3.1.3.4" evidence="4"/>
<dbReference type="PANTHER" id="PTHR12181">
    <property type="entry name" value="LIPIN"/>
    <property type="match status" value="1"/>
</dbReference>
<evidence type="ECO:0000256" key="1">
    <source>
        <dbReference type="ARBA" id="ARBA00001180"/>
    </source>
</evidence>
<dbReference type="RefSeq" id="XP_028967943.1">
    <property type="nucleotide sequence ID" value="XM_029112110.1"/>
</dbReference>
<dbReference type="GO" id="GO:0005634">
    <property type="term" value="C:nucleus"/>
    <property type="evidence" value="ECO:0007669"/>
    <property type="project" value="TreeGrafter"/>
</dbReference>
<sequence length="840" mass="92163">MSSPSSEVGVESPRSNFLSRMLSGIYSAYSNLNGATLTGAIDVIVVEHQDGSLHCSPFHVRFGKGSVLSSKEKEVEISVNGEAVDGVQMLLGDSGEAFFVEEVPEIEFAAFQAQQSEQLDGAPKKVTEVSPPSKRVVGRKKSVYCKSVQERRDEIANHLICHEEDTESPRKSDLGKSPSRAVQRRKKFTKTRSDTLQCSQDDSSTDEEMFNFEFDSNENDSTSRGNAHRQRRSGLLSLKSMEKQLKFQITEDVIPRLSLQICSEAELSDHELSEVGRVSAAKSDTELDRSDFDDANWGWGRLPMMDGEFPLVGNKLSTPNRRPSRKSVGNRQSSPPAQSKTKGSSPTSGQPPKHSPESKSVEKKISGEVFLDELLPAAQKDPKISEKYFGRPRSTSEIPRRRSRDLPDDLALSLCGGLSSAENGDDPGLEAFEHCRVTFDALCADPSIVDNPSLVVRIGGDLYSWKAAAPLVASLLVFKRTLPSTVISAVRERHMKNRNSPASSTASSPGNTSGWWLWRSSVSHLSDSGVSADETSSSRAKTETPSVNIVKTAPEQSQEYREWVGSHEEVLTRVCGTPFRKTLRLTSEKLKQLGLVPGRNDVEFSVTTSLQGTTRCTCHIFLWHETDKVVISDIDGTITISDILGHVMPMLGKGWEHLGVATLFNKVANNNYKFIYLSARAIGQAGMTRGYLKSIRQDSLSLPEGPVLLNPTSLLNAFHREVIIKRPQDFKISCLKDIMSLFPMDSRPFYAGFGNRLTDVLSYRAVSIETQRIFTINPKGELTRELVATSAAVTLGSESSNITESGDDSSQSQANSSYKALSDIADEIFPPLVKPQAGGA</sequence>
<dbReference type="InterPro" id="IPR031703">
    <property type="entry name" value="Lipin_mid"/>
</dbReference>
<dbReference type="InterPro" id="IPR007651">
    <property type="entry name" value="Lipin_N"/>
</dbReference>